<evidence type="ECO:0000313" key="4">
    <source>
        <dbReference type="Proteomes" id="UP000727907"/>
    </source>
</evidence>
<reference evidence="3 4" key="1">
    <citation type="submission" date="2021-06" db="EMBL/GenBank/DDBJ databases">
        <authorList>
            <person name="Lee D.H."/>
        </authorList>
    </citation>
    <scope>NUCLEOTIDE SEQUENCE [LARGE SCALE GENOMIC DNA]</scope>
    <source>
        <strain evidence="3 4">MMS21-HV4-11</strain>
    </source>
</reference>
<feature type="signal peptide" evidence="2">
    <location>
        <begin position="1"/>
        <end position="26"/>
    </location>
</feature>
<feature type="compositionally biased region" description="Low complexity" evidence="1">
    <location>
        <begin position="34"/>
        <end position="44"/>
    </location>
</feature>
<sequence>MKHTKLLALTSLVAAGSMLAGLSANAQQPPQPQMAPSTPKDAGPTPGGGAPSPEGTRPFPVMFVTSVELIRSERSGGMDIIRARGLVTSNAWGEPHLLPITRGQGIDGMLDLIFQASAPTDMAPLGPFMVVEALLPVAHGHPYKGIRVRSGYNAVTLKTLPGFAEVAPPKEDCAKCLGKYFQAKGAAAPAGQAAGNVVREEDLPYPLRIIRPTDGIPSYEYEPNRLTLVLSEAGQIVDAAWD</sequence>
<dbReference type="Proteomes" id="UP000727907">
    <property type="component" value="Unassembled WGS sequence"/>
</dbReference>
<gene>
    <name evidence="3" type="ORF">KQ910_14120</name>
</gene>
<dbReference type="EMBL" id="JAHOPB010000001">
    <property type="protein sequence ID" value="MBU8874909.1"/>
    <property type="molecule type" value="Genomic_DNA"/>
</dbReference>
<name>A0ABS6ILT4_9HYPH</name>
<comment type="caution">
    <text evidence="3">The sequence shown here is derived from an EMBL/GenBank/DDBJ whole genome shotgun (WGS) entry which is preliminary data.</text>
</comment>
<dbReference type="RefSeq" id="WP_216961277.1">
    <property type="nucleotide sequence ID" value="NZ_JAHOPB010000001.1"/>
</dbReference>
<evidence type="ECO:0000256" key="2">
    <source>
        <dbReference type="SAM" id="SignalP"/>
    </source>
</evidence>
<feature type="chain" id="PRO_5045090580" evidence="2">
    <location>
        <begin position="27"/>
        <end position="242"/>
    </location>
</feature>
<evidence type="ECO:0000313" key="3">
    <source>
        <dbReference type="EMBL" id="MBU8874909.1"/>
    </source>
</evidence>
<keyword evidence="4" id="KW-1185">Reference proteome</keyword>
<feature type="region of interest" description="Disordered" evidence="1">
    <location>
        <begin position="24"/>
        <end position="58"/>
    </location>
</feature>
<protein>
    <submittedName>
        <fullName evidence="3">Uncharacterized protein</fullName>
    </submittedName>
</protein>
<evidence type="ECO:0000256" key="1">
    <source>
        <dbReference type="SAM" id="MobiDB-lite"/>
    </source>
</evidence>
<proteinExistence type="predicted"/>
<keyword evidence="2" id="KW-0732">Signal</keyword>
<accession>A0ABS6ILT4</accession>
<organism evidence="3 4">
    <name type="scientific">Reyranella humidisoli</name>
    <dbReference type="NCBI Taxonomy" id="2849149"/>
    <lineage>
        <taxon>Bacteria</taxon>
        <taxon>Pseudomonadati</taxon>
        <taxon>Pseudomonadota</taxon>
        <taxon>Alphaproteobacteria</taxon>
        <taxon>Hyphomicrobiales</taxon>
        <taxon>Reyranellaceae</taxon>
        <taxon>Reyranella</taxon>
    </lineage>
</organism>